<evidence type="ECO:0000313" key="2">
    <source>
        <dbReference type="Proteomes" id="UP000199412"/>
    </source>
</evidence>
<name>A0A1G6Z7L4_9PROT</name>
<gene>
    <name evidence="1" type="ORF">SAMN05421720_102277</name>
</gene>
<proteinExistence type="predicted"/>
<reference evidence="1 2" key="1">
    <citation type="submission" date="2016-10" db="EMBL/GenBank/DDBJ databases">
        <authorList>
            <person name="de Groot N.N."/>
        </authorList>
    </citation>
    <scope>NUCLEOTIDE SEQUENCE [LARGE SCALE GENOMIC DNA]</scope>
    <source>
        <strain evidence="1 2">ATCC 700224</strain>
    </source>
</reference>
<dbReference type="EMBL" id="FNAP01000002">
    <property type="protein sequence ID" value="SDD98462.1"/>
    <property type="molecule type" value="Genomic_DNA"/>
</dbReference>
<keyword evidence="2" id="KW-1185">Reference proteome</keyword>
<accession>A0A1G6Z7L4</accession>
<dbReference type="OrthoDB" id="8451237at2"/>
<organism evidence="1 2">
    <name type="scientific">Rhodospira trueperi</name>
    <dbReference type="NCBI Taxonomy" id="69960"/>
    <lineage>
        <taxon>Bacteria</taxon>
        <taxon>Pseudomonadati</taxon>
        <taxon>Pseudomonadota</taxon>
        <taxon>Alphaproteobacteria</taxon>
        <taxon>Rhodospirillales</taxon>
        <taxon>Rhodospirillaceae</taxon>
        <taxon>Rhodospira</taxon>
    </lineage>
</organism>
<evidence type="ECO:0000313" key="1">
    <source>
        <dbReference type="EMBL" id="SDD98462.1"/>
    </source>
</evidence>
<protein>
    <submittedName>
        <fullName evidence="1">Uncharacterized protein</fullName>
    </submittedName>
</protein>
<dbReference type="AlphaFoldDB" id="A0A1G6Z7L4"/>
<dbReference type="Proteomes" id="UP000199412">
    <property type="component" value="Unassembled WGS sequence"/>
</dbReference>
<dbReference type="RefSeq" id="WP_092782905.1">
    <property type="nucleotide sequence ID" value="NZ_FNAP01000002.1"/>
</dbReference>
<sequence length="83" mass="9130">MVVLRAAPYPVTVLPQQRLLLQLVAMSGDIAITNVRPSSILWRTLRECVDRGWVEAVQISPGVHRVTMLPAGREVARADEPSA</sequence>